<dbReference type="Proteomes" id="UP000250235">
    <property type="component" value="Unassembled WGS sequence"/>
</dbReference>
<evidence type="ECO:0000259" key="1">
    <source>
        <dbReference type="Pfam" id="PF07034"/>
    </source>
</evidence>
<dbReference type="GO" id="GO:0006270">
    <property type="term" value="P:DNA replication initiation"/>
    <property type="evidence" value="ECO:0007669"/>
    <property type="project" value="TreeGrafter"/>
</dbReference>
<name>A0A2Z7AW85_9LAMI</name>
<dbReference type="GO" id="GO:0005656">
    <property type="term" value="C:nuclear pre-replicative complex"/>
    <property type="evidence" value="ECO:0007669"/>
    <property type="project" value="TreeGrafter"/>
</dbReference>
<dbReference type="GO" id="GO:0005664">
    <property type="term" value="C:nuclear origin of replication recognition complex"/>
    <property type="evidence" value="ECO:0007669"/>
    <property type="project" value="InterPro"/>
</dbReference>
<feature type="domain" description="Origin recognition complex subunit 3 N-terminal" evidence="1">
    <location>
        <begin position="131"/>
        <end position="357"/>
    </location>
</feature>
<dbReference type="InterPro" id="IPR020795">
    <property type="entry name" value="ORC3"/>
</dbReference>
<dbReference type="PANTHER" id="PTHR12748">
    <property type="entry name" value="ORIGIN RECOGNITION COMPLEX SUBUNIT 3"/>
    <property type="match status" value="1"/>
</dbReference>
<dbReference type="OrthoDB" id="10265211at2759"/>
<gene>
    <name evidence="2" type="ORF">F511_06328</name>
</gene>
<sequence length="374" mass="41249">MKIGSAQVRFGSPSCWIEVAPALYIVPQKPSNTPTLETITEEDCDHSDDENSSVVHSFDEVVTLSPPGAQTVKTWGDVGVTSPTSRPRVVLVEQDRVSSGLSIGKSVEMPPAGDPVVSPPNSSADNNLQPFFVLHQATPRSKSTVKIRRRIDLSSKTNDANEKDTAEVYDDEARLKNFQILWSKIESTIKDVLRNINAGVFEKIDEWVRKSFDAIRGCWLDPIGTIQKNIHYPVLNTLSFNSAVASRKLFTALVLTKNMEFVDDIVTFANLGVHLRTRGCHVANLTSLDFSAKNGVGGCLKTLLRQFLMVGIDAPDISALASWYTESENYGRPLVVIIDNVERCSGSVLADFIILLRYGRFVSAHIFLLSPELI</sequence>
<evidence type="ECO:0000313" key="3">
    <source>
        <dbReference type="Proteomes" id="UP000250235"/>
    </source>
</evidence>
<dbReference type="GO" id="GO:0031261">
    <property type="term" value="C:DNA replication preinitiation complex"/>
    <property type="evidence" value="ECO:0007669"/>
    <property type="project" value="TreeGrafter"/>
</dbReference>
<dbReference type="GO" id="GO:0003688">
    <property type="term" value="F:DNA replication origin binding"/>
    <property type="evidence" value="ECO:0007669"/>
    <property type="project" value="TreeGrafter"/>
</dbReference>
<keyword evidence="3" id="KW-1185">Reference proteome</keyword>
<proteinExistence type="predicted"/>
<organism evidence="2 3">
    <name type="scientific">Dorcoceras hygrometricum</name>
    <dbReference type="NCBI Taxonomy" id="472368"/>
    <lineage>
        <taxon>Eukaryota</taxon>
        <taxon>Viridiplantae</taxon>
        <taxon>Streptophyta</taxon>
        <taxon>Embryophyta</taxon>
        <taxon>Tracheophyta</taxon>
        <taxon>Spermatophyta</taxon>
        <taxon>Magnoliopsida</taxon>
        <taxon>eudicotyledons</taxon>
        <taxon>Gunneridae</taxon>
        <taxon>Pentapetalae</taxon>
        <taxon>asterids</taxon>
        <taxon>lamiids</taxon>
        <taxon>Lamiales</taxon>
        <taxon>Gesneriaceae</taxon>
        <taxon>Didymocarpoideae</taxon>
        <taxon>Trichosporeae</taxon>
        <taxon>Loxocarpinae</taxon>
        <taxon>Dorcoceras</taxon>
    </lineage>
</organism>
<accession>A0A2Z7AW85</accession>
<dbReference type="EMBL" id="KV011785">
    <property type="protein sequence ID" value="KZV26161.1"/>
    <property type="molecule type" value="Genomic_DNA"/>
</dbReference>
<reference evidence="2 3" key="1">
    <citation type="journal article" date="2015" name="Proc. Natl. Acad. Sci. U.S.A.">
        <title>The resurrection genome of Boea hygrometrica: A blueprint for survival of dehydration.</title>
        <authorList>
            <person name="Xiao L."/>
            <person name="Yang G."/>
            <person name="Zhang L."/>
            <person name="Yang X."/>
            <person name="Zhao S."/>
            <person name="Ji Z."/>
            <person name="Zhou Q."/>
            <person name="Hu M."/>
            <person name="Wang Y."/>
            <person name="Chen M."/>
            <person name="Xu Y."/>
            <person name="Jin H."/>
            <person name="Xiao X."/>
            <person name="Hu G."/>
            <person name="Bao F."/>
            <person name="Hu Y."/>
            <person name="Wan P."/>
            <person name="Li L."/>
            <person name="Deng X."/>
            <person name="Kuang T."/>
            <person name="Xiang C."/>
            <person name="Zhu J.K."/>
            <person name="Oliver M.J."/>
            <person name="He Y."/>
        </authorList>
    </citation>
    <scope>NUCLEOTIDE SEQUENCE [LARGE SCALE GENOMIC DNA]</scope>
    <source>
        <strain evidence="3">cv. XS01</strain>
    </source>
</reference>
<evidence type="ECO:0000313" key="2">
    <source>
        <dbReference type="EMBL" id="KZV26161.1"/>
    </source>
</evidence>
<protein>
    <submittedName>
        <fullName evidence="2">Origin recognition complex subunit 3</fullName>
    </submittedName>
</protein>
<dbReference type="PANTHER" id="PTHR12748:SF0">
    <property type="entry name" value="ORIGIN RECOGNITION COMPLEX SUBUNIT 3"/>
    <property type="match status" value="1"/>
</dbReference>
<dbReference type="InterPro" id="IPR045667">
    <property type="entry name" value="ORC3_N"/>
</dbReference>
<dbReference type="Pfam" id="PF07034">
    <property type="entry name" value="ORC3_N"/>
    <property type="match status" value="1"/>
</dbReference>
<dbReference type="AlphaFoldDB" id="A0A2Z7AW85"/>